<keyword evidence="9" id="KW-1185">Reference proteome</keyword>
<accession>A0ABR1MMT3</accession>
<evidence type="ECO:0000256" key="5">
    <source>
        <dbReference type="ARBA" id="ARBA00023242"/>
    </source>
</evidence>
<feature type="region of interest" description="Disordered" evidence="6">
    <location>
        <begin position="1"/>
        <end position="21"/>
    </location>
</feature>
<dbReference type="InterPro" id="IPR021740">
    <property type="entry name" value="Velvet"/>
</dbReference>
<organism evidence="8 9">
    <name type="scientific">Phyllosticta citricarpa</name>
    <dbReference type="NCBI Taxonomy" id="55181"/>
    <lineage>
        <taxon>Eukaryota</taxon>
        <taxon>Fungi</taxon>
        <taxon>Dikarya</taxon>
        <taxon>Ascomycota</taxon>
        <taxon>Pezizomycotina</taxon>
        <taxon>Dothideomycetes</taxon>
        <taxon>Dothideomycetes incertae sedis</taxon>
        <taxon>Botryosphaeriales</taxon>
        <taxon>Phyllostictaceae</taxon>
        <taxon>Phyllosticta</taxon>
    </lineage>
</organism>
<reference evidence="8 9" key="1">
    <citation type="submission" date="2024-04" db="EMBL/GenBank/DDBJ databases">
        <title>Phyllosticta paracitricarpa is synonymous to the EU quarantine fungus P. citricarpa based on phylogenomic analyses.</title>
        <authorList>
            <consortium name="Lawrence Berkeley National Laboratory"/>
            <person name="Van Ingen-Buijs V.A."/>
            <person name="Van Westerhoven A.C."/>
            <person name="Haridas S."/>
            <person name="Skiadas P."/>
            <person name="Martin F."/>
            <person name="Groenewald J.Z."/>
            <person name="Crous P.W."/>
            <person name="Seidl M.F."/>
        </authorList>
    </citation>
    <scope>NUCLEOTIDE SEQUENCE [LARGE SCALE GENOMIC DNA]</scope>
    <source>
        <strain evidence="8 9">CBS 122670</strain>
    </source>
</reference>
<feature type="domain" description="Velvet" evidence="7">
    <location>
        <begin position="15"/>
        <end position="194"/>
    </location>
</feature>
<evidence type="ECO:0000256" key="1">
    <source>
        <dbReference type="ARBA" id="ARBA00004123"/>
    </source>
</evidence>
<sequence>MQNSPGRDVQPPTDDSAPSYAVDLSIRQQPKEALVMIDGKEKNRKPVDPPPIVQLTVQQAHDPHSHYMQSPYLIMICDLWDPELEKPADDKALSGTICSSLHRLKDIDNKDGAFFVFGDISIKKTGEYRLRFSLFDIHKRRVNMESRPNAQYEYLNSVVSEKFRVVSQKEFRGLDESTYLSRAFSDQGVRLRLRKEPRHVMG</sequence>
<dbReference type="Proteomes" id="UP001365128">
    <property type="component" value="Unassembled WGS sequence"/>
</dbReference>
<protein>
    <submittedName>
        <fullName evidence="8">Velvet factor</fullName>
    </submittedName>
</protein>
<evidence type="ECO:0000313" key="9">
    <source>
        <dbReference type="Proteomes" id="UP001365128"/>
    </source>
</evidence>
<dbReference type="PROSITE" id="PS51821">
    <property type="entry name" value="VELVET"/>
    <property type="match status" value="1"/>
</dbReference>
<dbReference type="InterPro" id="IPR037525">
    <property type="entry name" value="Velvet_dom"/>
</dbReference>
<evidence type="ECO:0000256" key="3">
    <source>
        <dbReference type="ARBA" id="ARBA00023015"/>
    </source>
</evidence>
<keyword evidence="4" id="KW-0804">Transcription</keyword>
<dbReference type="Gene3D" id="2.60.40.3960">
    <property type="entry name" value="Velvet domain"/>
    <property type="match status" value="1"/>
</dbReference>
<dbReference type="EMBL" id="JBBPDW010000004">
    <property type="protein sequence ID" value="KAK7553693.1"/>
    <property type="molecule type" value="Genomic_DNA"/>
</dbReference>
<evidence type="ECO:0000259" key="7">
    <source>
        <dbReference type="PROSITE" id="PS51821"/>
    </source>
</evidence>
<dbReference type="Pfam" id="PF11754">
    <property type="entry name" value="Velvet"/>
    <property type="match status" value="2"/>
</dbReference>
<keyword evidence="2" id="KW-0749">Sporulation</keyword>
<comment type="caution">
    <text evidence="8">The sequence shown here is derived from an EMBL/GenBank/DDBJ whole genome shotgun (WGS) entry which is preliminary data.</text>
</comment>
<name>A0ABR1MMT3_9PEZI</name>
<proteinExistence type="predicted"/>
<keyword evidence="3" id="KW-0805">Transcription regulation</keyword>
<evidence type="ECO:0000313" key="8">
    <source>
        <dbReference type="EMBL" id="KAK7553693.1"/>
    </source>
</evidence>
<comment type="subcellular location">
    <subcellularLocation>
        <location evidence="1">Nucleus</location>
    </subcellularLocation>
</comment>
<keyword evidence="5" id="KW-0539">Nucleus</keyword>
<dbReference type="PANTHER" id="PTHR33572">
    <property type="entry name" value="SPORE DEVELOPMENT REGULATOR VOSA"/>
    <property type="match status" value="1"/>
</dbReference>
<evidence type="ECO:0000256" key="6">
    <source>
        <dbReference type="SAM" id="MobiDB-lite"/>
    </source>
</evidence>
<dbReference type="PANTHER" id="PTHR33572:SF18">
    <property type="entry name" value="SPORE DEVELOPMENT REGULATOR VOSA"/>
    <property type="match status" value="1"/>
</dbReference>
<dbReference type="InterPro" id="IPR038491">
    <property type="entry name" value="Velvet_dom_sf"/>
</dbReference>
<evidence type="ECO:0000256" key="4">
    <source>
        <dbReference type="ARBA" id="ARBA00023163"/>
    </source>
</evidence>
<evidence type="ECO:0000256" key="2">
    <source>
        <dbReference type="ARBA" id="ARBA00022969"/>
    </source>
</evidence>
<gene>
    <name evidence="8" type="ORF">IWX46DRAFT_519655</name>
</gene>